<evidence type="ECO:0000256" key="1">
    <source>
        <dbReference type="ARBA" id="ARBA00006594"/>
    </source>
</evidence>
<dbReference type="GO" id="GO:0003677">
    <property type="term" value="F:DNA binding"/>
    <property type="evidence" value="ECO:0007669"/>
    <property type="project" value="InterPro"/>
</dbReference>
<dbReference type="STRING" id="637679.GCA_001550055_03713"/>
<reference evidence="8 9" key="1">
    <citation type="submission" date="2016-10" db="EMBL/GenBank/DDBJ databases">
        <authorList>
            <person name="de Groot N.N."/>
        </authorList>
    </citation>
    <scope>NUCLEOTIDE SEQUENCE [LARGE SCALE GENOMIC DNA]</scope>
    <source>
        <strain evidence="8 9">CGMCC 1.9109</strain>
    </source>
</reference>
<dbReference type="OrthoDB" id="9816043at2"/>
<evidence type="ECO:0000313" key="9">
    <source>
        <dbReference type="Proteomes" id="UP000183685"/>
    </source>
</evidence>
<dbReference type="Pfam" id="PF01555">
    <property type="entry name" value="N6_N4_Mtase"/>
    <property type="match status" value="1"/>
</dbReference>
<dbReference type="EC" id="2.1.1.72" evidence="2"/>
<evidence type="ECO:0000259" key="7">
    <source>
        <dbReference type="Pfam" id="PF01555"/>
    </source>
</evidence>
<feature type="domain" description="DNA methylase N-4/N-6" evidence="7">
    <location>
        <begin position="121"/>
        <end position="459"/>
    </location>
</feature>
<dbReference type="Gene3D" id="3.40.50.150">
    <property type="entry name" value="Vaccinia Virus protein VP39"/>
    <property type="match status" value="1"/>
</dbReference>
<keyword evidence="9" id="KW-1185">Reference proteome</keyword>
<dbReference type="InterPro" id="IPR002941">
    <property type="entry name" value="DNA_methylase_N4/N6"/>
</dbReference>
<protein>
    <recommendedName>
        <fullName evidence="2">site-specific DNA-methyltransferase (adenine-specific)</fullName>
        <ecNumber evidence="2">2.1.1.72</ecNumber>
    </recommendedName>
</protein>
<evidence type="ECO:0000256" key="6">
    <source>
        <dbReference type="ARBA" id="ARBA00047942"/>
    </source>
</evidence>
<keyword evidence="3 8" id="KW-0489">Methyltransferase</keyword>
<name>A0A1G7BK31_9PROT</name>
<accession>A0A1G7BK31</accession>
<dbReference type="PRINTS" id="PR00506">
    <property type="entry name" value="D21N6MTFRASE"/>
</dbReference>
<evidence type="ECO:0000256" key="5">
    <source>
        <dbReference type="ARBA" id="ARBA00022691"/>
    </source>
</evidence>
<gene>
    <name evidence="8" type="ORF">SAMN04488071_2548</name>
</gene>
<organism evidence="8 9">
    <name type="scientific">Kordiimonas lacus</name>
    <dbReference type="NCBI Taxonomy" id="637679"/>
    <lineage>
        <taxon>Bacteria</taxon>
        <taxon>Pseudomonadati</taxon>
        <taxon>Pseudomonadota</taxon>
        <taxon>Alphaproteobacteria</taxon>
        <taxon>Kordiimonadales</taxon>
        <taxon>Kordiimonadaceae</taxon>
        <taxon>Kordiimonas</taxon>
    </lineage>
</organism>
<dbReference type="RefSeq" id="WP_068307767.1">
    <property type="nucleotide sequence ID" value="NZ_FNAK01000005.1"/>
</dbReference>
<dbReference type="InterPro" id="IPR029063">
    <property type="entry name" value="SAM-dependent_MTases_sf"/>
</dbReference>
<dbReference type="InterPro" id="IPR002295">
    <property type="entry name" value="N4/N6-MTase_EcoPI_Mod-like"/>
</dbReference>
<keyword evidence="5" id="KW-0949">S-adenosyl-L-methionine</keyword>
<evidence type="ECO:0000256" key="2">
    <source>
        <dbReference type="ARBA" id="ARBA00011900"/>
    </source>
</evidence>
<dbReference type="GO" id="GO:0008170">
    <property type="term" value="F:N-methyltransferase activity"/>
    <property type="evidence" value="ECO:0007669"/>
    <property type="project" value="InterPro"/>
</dbReference>
<dbReference type="PROSITE" id="PS00092">
    <property type="entry name" value="N6_MTASE"/>
    <property type="match status" value="1"/>
</dbReference>
<dbReference type="SUPFAM" id="SSF53335">
    <property type="entry name" value="S-adenosyl-L-methionine-dependent methyltransferases"/>
    <property type="match status" value="1"/>
</dbReference>
<evidence type="ECO:0000256" key="3">
    <source>
        <dbReference type="ARBA" id="ARBA00022603"/>
    </source>
</evidence>
<dbReference type="GO" id="GO:0009007">
    <property type="term" value="F:site-specific DNA-methyltransferase (adenine-specific) activity"/>
    <property type="evidence" value="ECO:0007669"/>
    <property type="project" value="UniProtKB-EC"/>
</dbReference>
<dbReference type="Proteomes" id="UP000183685">
    <property type="component" value="Unassembled WGS sequence"/>
</dbReference>
<proteinExistence type="inferred from homology"/>
<dbReference type="GO" id="GO:0032259">
    <property type="term" value="P:methylation"/>
    <property type="evidence" value="ECO:0007669"/>
    <property type="project" value="UniProtKB-KW"/>
</dbReference>
<comment type="catalytic activity">
    <reaction evidence="6">
        <text>a 2'-deoxyadenosine in DNA + S-adenosyl-L-methionine = an N(6)-methyl-2'-deoxyadenosine in DNA + S-adenosyl-L-homocysteine + H(+)</text>
        <dbReference type="Rhea" id="RHEA:15197"/>
        <dbReference type="Rhea" id="RHEA-COMP:12418"/>
        <dbReference type="Rhea" id="RHEA-COMP:12419"/>
        <dbReference type="ChEBI" id="CHEBI:15378"/>
        <dbReference type="ChEBI" id="CHEBI:57856"/>
        <dbReference type="ChEBI" id="CHEBI:59789"/>
        <dbReference type="ChEBI" id="CHEBI:90615"/>
        <dbReference type="ChEBI" id="CHEBI:90616"/>
        <dbReference type="EC" id="2.1.1.72"/>
    </reaction>
</comment>
<keyword evidence="4 8" id="KW-0808">Transferase</keyword>
<evidence type="ECO:0000313" key="8">
    <source>
        <dbReference type="EMBL" id="SDE27297.1"/>
    </source>
</evidence>
<comment type="similarity">
    <text evidence="1">Belongs to the N(4)/N(6)-methyltransferase family.</text>
</comment>
<sequence length="654" mass="73938">MEKMKMHTPNLTDENILKIKELFPSVVTEARDEDGNLKLAVDFDQLRQELSDHIVEGPQERFTFNWPGKKQALMAANAPIAKTLRPIEKESVNFDVTKNLFIEGDNLEALKLLQETYLGKVKMIYIDPPYNTGNDFIYDDDFVDDFDGYMLDSNQIDEDGNRLLANTENNGRFHSDWLSMMYSRLKLARNLLREDGVIFISISDDEQANLKKLCDDIFGPGNFLGCACRVSKKANNKGDFWSPNFDYILTYAKSKADCEVFLGGINTAAYDQSDVDGPRAGEKYQLVRLYMSSLDSRPNQRYFIEAPDGTLLIPPGNVFPANKADGAHVVPESNDDKVWRWSKDSYVSKRDEIVVKEVRSSNLVDENGQPVKWNVYTKTYLNDVIAKSSAKPNSLVEDHINQKSSHELNSLEIPFSFAKPSSLIEFLCEICRVKNDDLVMDFFAGSGTTGHAVMKFNENNNQSARYIVVQLPEELDFDNKSQKAGYSFCKKMGFPTNISSITKERLRRSGKTIKASHVDTGFRVLKVDTSNMADVFYRPDEIKQGDLLASVSNIKEGRDNAEDLLFQVLLDWGVDLTLPIERKSIQGKDVYFVDQNALVACFEIGVTEELVKEIASHSPLRVVFKDNGFVSDAVKINVDQVFRQLSPSTEVKSI</sequence>
<dbReference type="EMBL" id="FNAK01000005">
    <property type="protein sequence ID" value="SDE27297.1"/>
    <property type="molecule type" value="Genomic_DNA"/>
</dbReference>
<dbReference type="InterPro" id="IPR002052">
    <property type="entry name" value="DNA_methylase_N6_adenine_CS"/>
</dbReference>
<dbReference type="PIRSF" id="PIRSF015855">
    <property type="entry name" value="TypeIII_Mtase_mKpnI"/>
    <property type="match status" value="1"/>
</dbReference>
<dbReference type="AlphaFoldDB" id="A0A1G7BK31"/>
<evidence type="ECO:0000256" key="4">
    <source>
        <dbReference type="ARBA" id="ARBA00022679"/>
    </source>
</evidence>